<dbReference type="InterPro" id="IPR000615">
    <property type="entry name" value="Bestrophin"/>
</dbReference>
<evidence type="ECO:0000313" key="8">
    <source>
        <dbReference type="Proteomes" id="UP000093561"/>
    </source>
</evidence>
<feature type="transmembrane region" description="Helical" evidence="6">
    <location>
        <begin position="75"/>
        <end position="94"/>
    </location>
</feature>
<evidence type="ECO:0000256" key="7">
    <source>
        <dbReference type="SAM" id="MobiDB-lite"/>
    </source>
</evidence>
<sequence length="651" mass="76196">MTVTYSADVSTVRLTTFGKLIFRWRGSIWKSIFNELFIWMIAYAFLSMLYNFVLSENYRRVFENICRLFTKYTDVMPITFMLGFFINIVVNRFWSSLRNIGWIDTSALYICKYISGNDDHARLLRRNIIRYLLSYQVLVYRDISEVIRRRFPSLETLVTAGYLTEIELMQFNAINSTNRKYWIPIHWAMGLARRARREKRIDSPHALQDIFDKINTFRSQLAQLIIIDWVPIPLVYSQVMCLTVRLYFFLALMGHQNIAQSPDANYVDTINTHIPFISMCQFIFYMGWMKVAEVLMNPFGDDDDDLEINWLIDRNLQVGMTIVDQIWEPPLIKDQFWMMKTPEPMYSVDAINERYNPQTGSVSCTNFRRSSTQMIMKEMLHLNSDSDSPSSECDGGKYDSGRRNSALSMTVNDIRNAFKRRLSRLTSHVESVTDAESPVLDETGIRTKNHNSLHSSLQLQVQPQQQQQQPQQQQPQQQQPQQQQPQQQQQQQPQPQQQQPQQQQQPHERRELSILHEEEENRKQNYGCEANAIKHFSLLNDKKNNKLRNRHLKRKGQKLRNKMNKTENENMQKDEEDNSINSEKISYDGDDEEESQTEEKLPTLSSHLEVIQAADNSSETVVDDCSNQISVANDHTAFKASNSGSSKFTRF</sequence>
<evidence type="ECO:0000256" key="4">
    <source>
        <dbReference type="ARBA" id="ARBA00023136"/>
    </source>
</evidence>
<keyword evidence="6" id="KW-0813">Transport</keyword>
<dbReference type="GO" id="GO:0005254">
    <property type="term" value="F:chloride channel activity"/>
    <property type="evidence" value="ECO:0007669"/>
    <property type="project" value="UniProtKB-KW"/>
</dbReference>
<evidence type="ECO:0000256" key="1">
    <source>
        <dbReference type="ARBA" id="ARBA00004370"/>
    </source>
</evidence>
<evidence type="ECO:0000313" key="9">
    <source>
        <dbReference type="WBParaSite" id="mrna-Wban_09216"/>
    </source>
</evidence>
<dbReference type="PANTHER" id="PTHR10736:SF33">
    <property type="entry name" value="BESTROPHIN HOMOLOG"/>
    <property type="match status" value="1"/>
</dbReference>
<feature type="region of interest" description="Disordered" evidence="7">
    <location>
        <begin position="540"/>
        <end position="603"/>
    </location>
</feature>
<reference evidence="9" key="3">
    <citation type="submission" date="2024-02" db="UniProtKB">
        <authorList>
            <consortium name="WormBaseParasite"/>
        </authorList>
    </citation>
    <scope>IDENTIFICATION</scope>
    <source>
        <strain evidence="9">pt0022</strain>
    </source>
</reference>
<keyword evidence="6" id="KW-0868">Chloride</keyword>
<dbReference type="SUPFAM" id="SSF81995">
    <property type="entry name" value="beta-sandwich domain of Sec23/24"/>
    <property type="match status" value="1"/>
</dbReference>
<evidence type="ECO:0000256" key="2">
    <source>
        <dbReference type="ARBA" id="ARBA00022692"/>
    </source>
</evidence>
<keyword evidence="6" id="KW-0406">Ion transport</keyword>
<comment type="similarity">
    <text evidence="5 6">Belongs to the anion channel-forming bestrophin (TC 1.A.46) family. Calcium-sensitive chloride channel subfamily.</text>
</comment>
<feature type="compositionally biased region" description="Basic residues" evidence="7">
    <location>
        <begin position="545"/>
        <end position="563"/>
    </location>
</feature>
<feature type="region of interest" description="Disordered" evidence="7">
    <location>
        <begin position="382"/>
        <end position="404"/>
    </location>
</feature>
<keyword evidence="6" id="KW-0869">Chloride channel</keyword>
<dbReference type="GO" id="GO:0005886">
    <property type="term" value="C:plasma membrane"/>
    <property type="evidence" value="ECO:0007669"/>
    <property type="project" value="UniProtKB-SubCell"/>
</dbReference>
<feature type="compositionally biased region" description="Basic and acidic residues" evidence="7">
    <location>
        <begin position="564"/>
        <end position="573"/>
    </location>
</feature>
<feature type="compositionally biased region" description="Low complexity" evidence="7">
    <location>
        <begin position="462"/>
        <end position="505"/>
    </location>
</feature>
<keyword evidence="2 6" id="KW-0812">Transmembrane</keyword>
<keyword evidence="3 6" id="KW-1133">Transmembrane helix</keyword>
<evidence type="ECO:0000256" key="3">
    <source>
        <dbReference type="ARBA" id="ARBA00022989"/>
    </source>
</evidence>
<proteinExistence type="inferred from homology"/>
<dbReference type="PANTHER" id="PTHR10736">
    <property type="entry name" value="BESTROPHIN"/>
    <property type="match status" value="1"/>
</dbReference>
<keyword evidence="4 6" id="KW-0472">Membrane</keyword>
<dbReference type="WBParaSite" id="mrna-Wban_09216">
    <property type="protein sequence ID" value="mrna-Wban_09216"/>
    <property type="gene ID" value="Wban_09216"/>
</dbReference>
<reference evidence="8" key="2">
    <citation type="journal article" date="2016" name="Mol. Ecol.">
        <title>Population genomics of the filarial nematode parasite Wuchereria bancrofti from mosquitoes.</title>
        <authorList>
            <person name="Small S.T."/>
            <person name="Reimer L.J."/>
            <person name="Tisch D.J."/>
            <person name="King C.L."/>
            <person name="Christensen B.M."/>
            <person name="Siba P.M."/>
            <person name="Kazura J.W."/>
            <person name="Serre D."/>
            <person name="Zimmerman P.A."/>
        </authorList>
    </citation>
    <scope>NUCLEOTIDE SEQUENCE</scope>
    <source>
        <strain evidence="8">pt0022</strain>
    </source>
</reference>
<name>A0AAF5RXA0_WUCBA</name>
<comment type="subcellular location">
    <subcellularLocation>
        <location evidence="6">Cell membrane</location>
        <topology evidence="6">Multi-pass membrane protein</topology>
    </subcellularLocation>
    <subcellularLocation>
        <location evidence="1">Membrane</location>
    </subcellularLocation>
</comment>
<keyword evidence="6" id="KW-1003">Cell membrane</keyword>
<evidence type="ECO:0000256" key="5">
    <source>
        <dbReference type="ARBA" id="ARBA00034769"/>
    </source>
</evidence>
<dbReference type="Pfam" id="PF01062">
    <property type="entry name" value="Bestrophin"/>
    <property type="match status" value="1"/>
</dbReference>
<keyword evidence="6" id="KW-0407">Ion channel</keyword>
<comment type="function">
    <text evidence="6">Forms chloride channels.</text>
</comment>
<reference evidence="8" key="1">
    <citation type="submission" date="2015-03" db="EMBL/GenBank/DDBJ databases">
        <title>Wuchereria bancrofti Genome Sequencing Papua New Guinea Strain.</title>
        <authorList>
            <person name="Small S.T."/>
            <person name="Serre D."/>
            <person name="Zimmerman P.A."/>
        </authorList>
    </citation>
    <scope>NUCLEOTIDE SEQUENCE [LARGE SCALE GENOMIC DNA]</scope>
    <source>
        <strain evidence="8">pt0022</strain>
    </source>
</reference>
<protein>
    <recommendedName>
        <fullName evidence="6">Bestrophin homolog</fullName>
    </recommendedName>
</protein>
<dbReference type="InterPro" id="IPR021134">
    <property type="entry name" value="Bestrophin-like"/>
</dbReference>
<dbReference type="Proteomes" id="UP000093561">
    <property type="component" value="Unassembled WGS sequence"/>
</dbReference>
<feature type="transmembrane region" description="Helical" evidence="6">
    <location>
        <begin position="36"/>
        <end position="54"/>
    </location>
</feature>
<dbReference type="AlphaFoldDB" id="A0AAF5RXA0"/>
<accession>A0AAF5RXA0</accession>
<evidence type="ECO:0000256" key="6">
    <source>
        <dbReference type="RuleBase" id="RU363126"/>
    </source>
</evidence>
<feature type="region of interest" description="Disordered" evidence="7">
    <location>
        <begin position="452"/>
        <end position="509"/>
    </location>
</feature>
<organism evidence="8 9">
    <name type="scientific">Wuchereria bancrofti</name>
    <dbReference type="NCBI Taxonomy" id="6293"/>
    <lineage>
        <taxon>Eukaryota</taxon>
        <taxon>Metazoa</taxon>
        <taxon>Ecdysozoa</taxon>
        <taxon>Nematoda</taxon>
        <taxon>Chromadorea</taxon>
        <taxon>Rhabditida</taxon>
        <taxon>Spirurina</taxon>
        <taxon>Spiruromorpha</taxon>
        <taxon>Filarioidea</taxon>
        <taxon>Onchocercidae</taxon>
        <taxon>Wuchereria</taxon>
    </lineage>
</organism>
<feature type="compositionally biased region" description="Polar residues" evidence="7">
    <location>
        <begin position="452"/>
        <end position="461"/>
    </location>
</feature>
<dbReference type="GO" id="GO:0034707">
    <property type="term" value="C:chloride channel complex"/>
    <property type="evidence" value="ECO:0007669"/>
    <property type="project" value="UniProtKB-KW"/>
</dbReference>